<dbReference type="Proteomes" id="UP001318120">
    <property type="component" value="Chromosome"/>
</dbReference>
<name>A0ABZ2E9T4_9BACT</name>
<organism evidence="1 2">
    <name type="scientific">Campylobacter vicugnae</name>
    <dbReference type="NCBI Taxonomy" id="1660076"/>
    <lineage>
        <taxon>Bacteria</taxon>
        <taxon>Pseudomonadati</taxon>
        <taxon>Campylobacterota</taxon>
        <taxon>Epsilonproteobacteria</taxon>
        <taxon>Campylobacterales</taxon>
        <taxon>Campylobacteraceae</taxon>
        <taxon>Campylobacter</taxon>
    </lineage>
</organism>
<evidence type="ECO:0008006" key="3">
    <source>
        <dbReference type="Google" id="ProtNLM"/>
    </source>
</evidence>
<keyword evidence="2" id="KW-1185">Reference proteome</keyword>
<evidence type="ECO:0000313" key="1">
    <source>
        <dbReference type="EMBL" id="WWC42473.1"/>
    </source>
</evidence>
<gene>
    <name evidence="1" type="ORF">CVIC9261_03865</name>
</gene>
<proteinExistence type="predicted"/>
<accession>A0ABZ2E9T4</accession>
<dbReference type="RefSeq" id="WP_086256683.1">
    <property type="nucleotide sequence ID" value="NZ_CP144916.1"/>
</dbReference>
<dbReference type="GeneID" id="93113217"/>
<protein>
    <recommendedName>
        <fullName evidence="3">Sugar transferase</fullName>
    </recommendedName>
</protein>
<reference evidence="1 2" key="1">
    <citation type="journal article" date="2017" name="Genome Biol. Evol.">
        <title>Comparative Genomic Analysis Identifies a Campylobacter Clade Deficient in Selenium Metabolism.</title>
        <authorList>
            <person name="Miller W.G."/>
            <person name="Yee E."/>
            <person name="Lopes B.S."/>
            <person name="Chapman M.H."/>
            <person name="Huynh S."/>
            <person name="Bono J.L."/>
            <person name="Parker C.T."/>
            <person name="Strachan N.J.C."/>
            <person name="Forbes K.J."/>
        </authorList>
    </citation>
    <scope>NUCLEOTIDE SEQUENCE [LARGE SCALE GENOMIC DNA]</scope>
    <source>
        <strain evidence="1 2">RM9261</strain>
    </source>
</reference>
<sequence length="506" mass="59758">MFEYFESLNEWNYFLRARDNVSNLLNYRFLNTKGALKFFNKFTNIYNTYCNKNNDIRVAIMIAGAYRGHYEHCLQSTIEFAKSLNADIFISSWDKVFCYPGLGGAGGNYVDRNFNSIKSDCPKIILNKPGLRRYFPNLFEILNKEITKPIYEDYFFNFKNVKNCVLKSDIKFENMMTNKYKNQIKNITKEQAQTHSEIYFINVCKQFYHFLNCKDMILQYESKNNFKYDYIIKLRPDSKPEILEKSELFKLKPNEIAVNLVGGIGVADAIFYGKRDEILKFINIYKFDENQDFKYFTNMFRVGGVHGLLLDWLMFNELKITPMRIHAPIETKFHISILPDFNDALSKDIKNSNLNQKELQECLNFFNKIKLLIENNNIEIKKIYPIKCISTAKSRIHNQLSYKLGQAMIENSKSIWGYIRMPYVLSYIKDMHKKEQIAYNEKIKANPSLKLPPLESYPDYKEALKEKECLTYKLGEAMIEASKNWYKGGYIKLLLDIKKIKKMHKN</sequence>
<dbReference type="EMBL" id="CP144916">
    <property type="protein sequence ID" value="WWC42473.1"/>
    <property type="molecule type" value="Genomic_DNA"/>
</dbReference>
<evidence type="ECO:0000313" key="2">
    <source>
        <dbReference type="Proteomes" id="UP001318120"/>
    </source>
</evidence>